<feature type="compositionally biased region" description="Low complexity" evidence="1">
    <location>
        <begin position="243"/>
        <end position="256"/>
    </location>
</feature>
<dbReference type="EMBL" id="VJMH01005433">
    <property type="protein sequence ID" value="KAF0696103.1"/>
    <property type="molecule type" value="Genomic_DNA"/>
</dbReference>
<keyword evidence="2" id="KW-1133">Transmembrane helix</keyword>
<reference evidence="4 5" key="1">
    <citation type="submission" date="2019-03" db="EMBL/GenBank/DDBJ databases">
        <authorList>
            <person name="Gaulin E."/>
            <person name="Dumas B."/>
        </authorList>
    </citation>
    <scope>NUCLEOTIDE SEQUENCE [LARGE SCALE GENOMIC DNA]</scope>
    <source>
        <strain evidence="4">CBS 568.67</strain>
    </source>
</reference>
<keyword evidence="2" id="KW-0812">Transmembrane</keyword>
<name>A0A485KY22_9STRA</name>
<dbReference type="OrthoDB" id="79869at2759"/>
<evidence type="ECO:0000313" key="3">
    <source>
        <dbReference type="EMBL" id="KAF0696103.1"/>
    </source>
</evidence>
<evidence type="ECO:0000256" key="2">
    <source>
        <dbReference type="SAM" id="Phobius"/>
    </source>
</evidence>
<evidence type="ECO:0000313" key="4">
    <source>
        <dbReference type="EMBL" id="VFT89983.1"/>
    </source>
</evidence>
<accession>A0A485KY22</accession>
<feature type="region of interest" description="Disordered" evidence="1">
    <location>
        <begin position="243"/>
        <end position="278"/>
    </location>
</feature>
<keyword evidence="2" id="KW-0472">Membrane</keyword>
<dbReference type="EMBL" id="CAADRA010005454">
    <property type="protein sequence ID" value="VFT89983.1"/>
    <property type="molecule type" value="Genomic_DNA"/>
</dbReference>
<keyword evidence="5" id="KW-1185">Reference proteome</keyword>
<evidence type="ECO:0000313" key="5">
    <source>
        <dbReference type="Proteomes" id="UP000332933"/>
    </source>
</evidence>
<sequence>MGDARPTTRFVDQVMTLCQGVNESTIVASDVVSASVQLPTTLTINMTAVWTIATNKSALYTTCVQTSCTPPSPLHGLVLMQAINVSASGTYNISLHLMLNAALQCTSSASVDIPTVVPSTNPPISQGGDRSRYTLELVVFGCLVAAFVVLAPICWRRRKERRAKTQLQLTSVDTPVELLSTTTLVPPPQEPTTWFETVYHNDAALPASILHDDPCTRTILRHSMPSDRALSLRSVLFEIDSASNSNVVPPSSSASSTAAPWHDHAGEWSPADSYDSSAVSRFDAYETSDVEED</sequence>
<feature type="transmembrane region" description="Helical" evidence="2">
    <location>
        <begin position="133"/>
        <end position="155"/>
    </location>
</feature>
<dbReference type="Proteomes" id="UP000332933">
    <property type="component" value="Unassembled WGS sequence"/>
</dbReference>
<evidence type="ECO:0000256" key="1">
    <source>
        <dbReference type="SAM" id="MobiDB-lite"/>
    </source>
</evidence>
<gene>
    <name evidence="4" type="primary">Aste57867_13141</name>
    <name evidence="3" type="ORF">As57867_013092</name>
    <name evidence="4" type="ORF">ASTE57867_13141</name>
</gene>
<reference evidence="3" key="2">
    <citation type="submission" date="2019-06" db="EMBL/GenBank/DDBJ databases">
        <title>Genomics analysis of Aphanomyces spp. identifies a new class of oomycete effector associated with host adaptation.</title>
        <authorList>
            <person name="Gaulin E."/>
        </authorList>
    </citation>
    <scope>NUCLEOTIDE SEQUENCE</scope>
    <source>
        <strain evidence="3">CBS 578.67</strain>
    </source>
</reference>
<protein>
    <submittedName>
        <fullName evidence="4">Aste57867_13141 protein</fullName>
    </submittedName>
</protein>
<organism evidence="4 5">
    <name type="scientific">Aphanomyces stellatus</name>
    <dbReference type="NCBI Taxonomy" id="120398"/>
    <lineage>
        <taxon>Eukaryota</taxon>
        <taxon>Sar</taxon>
        <taxon>Stramenopiles</taxon>
        <taxon>Oomycota</taxon>
        <taxon>Saprolegniomycetes</taxon>
        <taxon>Saprolegniales</taxon>
        <taxon>Verrucalvaceae</taxon>
        <taxon>Aphanomyces</taxon>
    </lineage>
</organism>
<proteinExistence type="predicted"/>
<dbReference type="AlphaFoldDB" id="A0A485KY22"/>